<protein>
    <submittedName>
        <fullName evidence="1">Uncharacterized protein</fullName>
    </submittedName>
</protein>
<evidence type="ECO:0000313" key="1">
    <source>
        <dbReference type="EMBL" id="GFY08487.1"/>
    </source>
</evidence>
<keyword evidence="2" id="KW-1185">Reference proteome</keyword>
<sequence>MSLINCYALLDLQNQTAVFWEIESIPDASNLSEDQKVEKFYLYHTRRNRDGRYVASLPFKTTMHWVILKSKPRDDSSCWRSAFKTIQS</sequence>
<gene>
    <name evidence="1" type="ORF">TNCV_1358911</name>
</gene>
<dbReference type="AlphaFoldDB" id="A0A8X6SFX1"/>
<proteinExistence type="predicted"/>
<accession>A0A8X6SFX1</accession>
<dbReference type="EMBL" id="BMAU01021280">
    <property type="protein sequence ID" value="GFY08487.1"/>
    <property type="molecule type" value="Genomic_DNA"/>
</dbReference>
<reference evidence="1" key="1">
    <citation type="submission" date="2020-08" db="EMBL/GenBank/DDBJ databases">
        <title>Multicomponent nature underlies the extraordinary mechanical properties of spider dragline silk.</title>
        <authorList>
            <person name="Kono N."/>
            <person name="Nakamura H."/>
            <person name="Mori M."/>
            <person name="Yoshida Y."/>
            <person name="Ohtoshi R."/>
            <person name="Malay A.D."/>
            <person name="Moran D.A.P."/>
            <person name="Tomita M."/>
            <person name="Numata K."/>
            <person name="Arakawa K."/>
        </authorList>
    </citation>
    <scope>NUCLEOTIDE SEQUENCE</scope>
</reference>
<dbReference type="Proteomes" id="UP000887159">
    <property type="component" value="Unassembled WGS sequence"/>
</dbReference>
<evidence type="ECO:0000313" key="2">
    <source>
        <dbReference type="Proteomes" id="UP000887159"/>
    </source>
</evidence>
<organism evidence="1 2">
    <name type="scientific">Trichonephila clavipes</name>
    <name type="common">Golden silk orbweaver</name>
    <name type="synonym">Nephila clavipes</name>
    <dbReference type="NCBI Taxonomy" id="2585209"/>
    <lineage>
        <taxon>Eukaryota</taxon>
        <taxon>Metazoa</taxon>
        <taxon>Ecdysozoa</taxon>
        <taxon>Arthropoda</taxon>
        <taxon>Chelicerata</taxon>
        <taxon>Arachnida</taxon>
        <taxon>Araneae</taxon>
        <taxon>Araneomorphae</taxon>
        <taxon>Entelegynae</taxon>
        <taxon>Araneoidea</taxon>
        <taxon>Nephilidae</taxon>
        <taxon>Trichonephila</taxon>
    </lineage>
</organism>
<comment type="caution">
    <text evidence="1">The sequence shown here is derived from an EMBL/GenBank/DDBJ whole genome shotgun (WGS) entry which is preliminary data.</text>
</comment>
<name>A0A8X6SFX1_TRICX</name>